<dbReference type="EMBL" id="JAAIUW010000007">
    <property type="protein sequence ID" value="KAF7823520.1"/>
    <property type="molecule type" value="Genomic_DNA"/>
</dbReference>
<dbReference type="Proteomes" id="UP000634136">
    <property type="component" value="Unassembled WGS sequence"/>
</dbReference>
<evidence type="ECO:0000313" key="1">
    <source>
        <dbReference type="EMBL" id="KAF7823520.1"/>
    </source>
</evidence>
<dbReference type="AlphaFoldDB" id="A0A834WHG0"/>
<reference evidence="1" key="1">
    <citation type="submission" date="2020-09" db="EMBL/GenBank/DDBJ databases">
        <title>Genome-Enabled Discovery of Anthraquinone Biosynthesis in Senna tora.</title>
        <authorList>
            <person name="Kang S.-H."/>
            <person name="Pandey R.P."/>
            <person name="Lee C.-M."/>
            <person name="Sim J.-S."/>
            <person name="Jeong J.-T."/>
            <person name="Choi B.-S."/>
            <person name="Jung M."/>
            <person name="Ginzburg D."/>
            <person name="Zhao K."/>
            <person name="Won S.Y."/>
            <person name="Oh T.-J."/>
            <person name="Yu Y."/>
            <person name="Kim N.-H."/>
            <person name="Lee O.R."/>
            <person name="Lee T.-H."/>
            <person name="Bashyal P."/>
            <person name="Kim T.-S."/>
            <person name="Lee W.-H."/>
            <person name="Kawkins C."/>
            <person name="Kim C.-K."/>
            <person name="Kim J.S."/>
            <person name="Ahn B.O."/>
            <person name="Rhee S.Y."/>
            <person name="Sohng J.K."/>
        </authorList>
    </citation>
    <scope>NUCLEOTIDE SEQUENCE</scope>
    <source>
        <tissue evidence="1">Leaf</tissue>
    </source>
</reference>
<proteinExistence type="predicted"/>
<keyword evidence="2" id="KW-1185">Reference proteome</keyword>
<name>A0A834WHG0_9FABA</name>
<comment type="caution">
    <text evidence="1">The sequence shown here is derived from an EMBL/GenBank/DDBJ whole genome shotgun (WGS) entry which is preliminary data.</text>
</comment>
<accession>A0A834WHG0</accession>
<sequence>MQKGESGMETCVGRCGEAGEWKKSSYELKDLPSRYIKGALGVVEFFWGVHYPLLPSKKLPLMALTGSGSMKYMFPLGACKEKSSKSRREKWMGFHEGES</sequence>
<protein>
    <submittedName>
        <fullName evidence="1">Uncharacterized protein</fullName>
    </submittedName>
</protein>
<evidence type="ECO:0000313" key="2">
    <source>
        <dbReference type="Proteomes" id="UP000634136"/>
    </source>
</evidence>
<organism evidence="1 2">
    <name type="scientific">Senna tora</name>
    <dbReference type="NCBI Taxonomy" id="362788"/>
    <lineage>
        <taxon>Eukaryota</taxon>
        <taxon>Viridiplantae</taxon>
        <taxon>Streptophyta</taxon>
        <taxon>Embryophyta</taxon>
        <taxon>Tracheophyta</taxon>
        <taxon>Spermatophyta</taxon>
        <taxon>Magnoliopsida</taxon>
        <taxon>eudicotyledons</taxon>
        <taxon>Gunneridae</taxon>
        <taxon>Pentapetalae</taxon>
        <taxon>rosids</taxon>
        <taxon>fabids</taxon>
        <taxon>Fabales</taxon>
        <taxon>Fabaceae</taxon>
        <taxon>Caesalpinioideae</taxon>
        <taxon>Cassia clade</taxon>
        <taxon>Senna</taxon>
    </lineage>
</organism>
<gene>
    <name evidence="1" type="ORF">G2W53_021664</name>
</gene>